<keyword evidence="6" id="KW-0378">Hydrolase</keyword>
<dbReference type="InterPro" id="IPR019591">
    <property type="entry name" value="Mrp/NBP35_ATP-bd"/>
</dbReference>
<comment type="caution">
    <text evidence="7">The sequence shown here is derived from an EMBL/GenBank/DDBJ whole genome shotgun (WGS) entry which is preliminary data.</text>
</comment>
<keyword evidence="2 6" id="KW-0547">Nucleotide-binding</keyword>
<sequence length="361" mass="38904">MFGLGSGKKPSLFSKRRGSQWQQEYRQHLGRYRSAAFPVGVPESAVQASCEQGLCRLVMPFACAQEAPELGAFLSEQLSREIQVDIEVQLAEKPRFAKIKHIIMVASGKGGVGKSTCAVNLAMALRHEGARVGILDADIYGPSIPLLLGLQGQKPQAKDEKTLLPMEAHGLKAQSIGFLVDPDDATVWRGPMASQALVQLLNETQWGELDYLIVDMPPGTGDIQLTMSQKVPASGAVIITTPQDLALADAQKGVAMFNKVSVPIIGLVENMSQFQCPHCGESSHIFGADGAVQLSQRYGVPILAQLPLAMEIRQCSEQGGDLSDDYQDMAAYFAAAARLCASQLYYQQGAQQGVEIIITDD</sequence>
<evidence type="ECO:0000256" key="6">
    <source>
        <dbReference type="HAMAP-Rule" id="MF_02040"/>
    </source>
</evidence>
<gene>
    <name evidence="7" type="primary">apbC</name>
    <name evidence="7" type="ORF">WCN91_12925</name>
</gene>
<dbReference type="PANTHER" id="PTHR42961">
    <property type="entry name" value="IRON-SULFUR PROTEIN NUBPL"/>
    <property type="match status" value="1"/>
</dbReference>
<keyword evidence="3 6" id="KW-0067">ATP-binding</keyword>
<keyword evidence="8" id="KW-1185">Reference proteome</keyword>
<evidence type="ECO:0000313" key="7">
    <source>
        <dbReference type="EMBL" id="MEM0516304.1"/>
    </source>
</evidence>
<evidence type="ECO:0000256" key="5">
    <source>
        <dbReference type="ARBA" id="ARBA00023014"/>
    </source>
</evidence>
<evidence type="ECO:0000256" key="3">
    <source>
        <dbReference type="ARBA" id="ARBA00022840"/>
    </source>
</evidence>
<dbReference type="InterPro" id="IPR027417">
    <property type="entry name" value="P-loop_NTPase"/>
</dbReference>
<dbReference type="Proteomes" id="UP001447008">
    <property type="component" value="Unassembled WGS sequence"/>
</dbReference>
<dbReference type="NCBIfam" id="NF008669">
    <property type="entry name" value="PRK11670.1"/>
    <property type="match status" value="1"/>
</dbReference>
<proteinExistence type="inferred from homology"/>
<comment type="subunit">
    <text evidence="6">Homodimer.</text>
</comment>
<dbReference type="Pfam" id="PF10609">
    <property type="entry name" value="ParA"/>
    <property type="match status" value="1"/>
</dbReference>
<dbReference type="PANTHER" id="PTHR42961:SF2">
    <property type="entry name" value="IRON-SULFUR PROTEIN NUBPL"/>
    <property type="match status" value="1"/>
</dbReference>
<dbReference type="InterPro" id="IPR033756">
    <property type="entry name" value="YlxH/NBP35"/>
</dbReference>
<keyword evidence="4 6" id="KW-0408">Iron</keyword>
<dbReference type="EMBL" id="JBCGCU010000016">
    <property type="protein sequence ID" value="MEM0516304.1"/>
    <property type="molecule type" value="Genomic_DNA"/>
</dbReference>
<dbReference type="SUPFAM" id="SSF52540">
    <property type="entry name" value="P-loop containing nucleoside triphosphate hydrolases"/>
    <property type="match status" value="1"/>
</dbReference>
<accession>A0ABU9N165</accession>
<organism evidence="7 8">
    <name type="scientific">Pseudoalteromonas qingdaonensis</name>
    <dbReference type="NCBI Taxonomy" id="3131913"/>
    <lineage>
        <taxon>Bacteria</taxon>
        <taxon>Pseudomonadati</taxon>
        <taxon>Pseudomonadota</taxon>
        <taxon>Gammaproteobacteria</taxon>
        <taxon>Alteromonadales</taxon>
        <taxon>Pseudoalteromonadaceae</taxon>
        <taxon>Pseudoalteromonas</taxon>
    </lineage>
</organism>
<dbReference type="CDD" id="cd02037">
    <property type="entry name" value="Mrp_NBP35"/>
    <property type="match status" value="1"/>
</dbReference>
<dbReference type="Gene3D" id="3.40.50.300">
    <property type="entry name" value="P-loop containing nucleotide triphosphate hydrolases"/>
    <property type="match status" value="1"/>
</dbReference>
<evidence type="ECO:0000256" key="1">
    <source>
        <dbReference type="ARBA" id="ARBA00022723"/>
    </source>
</evidence>
<evidence type="ECO:0000313" key="8">
    <source>
        <dbReference type="Proteomes" id="UP001447008"/>
    </source>
</evidence>
<name>A0ABU9N165_9GAMM</name>
<dbReference type="RefSeq" id="WP_342679689.1">
    <property type="nucleotide sequence ID" value="NZ_JBCGCU010000016.1"/>
</dbReference>
<evidence type="ECO:0000256" key="2">
    <source>
        <dbReference type="ARBA" id="ARBA00022741"/>
    </source>
</evidence>
<dbReference type="PROSITE" id="PS01215">
    <property type="entry name" value="MRP"/>
    <property type="match status" value="1"/>
</dbReference>
<keyword evidence="1 6" id="KW-0479">Metal-binding</keyword>
<feature type="binding site" evidence="6">
    <location>
        <begin position="108"/>
        <end position="115"/>
    </location>
    <ligand>
        <name>ATP</name>
        <dbReference type="ChEBI" id="CHEBI:30616"/>
    </ligand>
</feature>
<dbReference type="HAMAP" id="MF_02040">
    <property type="entry name" value="Mrp_NBP35"/>
    <property type="match status" value="1"/>
</dbReference>
<dbReference type="InterPro" id="IPR044304">
    <property type="entry name" value="NUBPL-like"/>
</dbReference>
<comment type="similarity">
    <text evidence="6">Belongs to the Mrp/NBP35 ATP-binding proteins family.</text>
</comment>
<protein>
    <recommendedName>
        <fullName evidence="6">Iron-sulfur cluster carrier protein</fullName>
    </recommendedName>
</protein>
<reference evidence="7 8" key="1">
    <citation type="submission" date="2024-03" db="EMBL/GenBank/DDBJ databases">
        <title>Pseudoalteromonas qingdaonensis sp. nov., isolated from the intestines of marine benthic organisms.</title>
        <authorList>
            <person name="Lin X."/>
            <person name="Fang S."/>
            <person name="Hu X."/>
        </authorList>
    </citation>
    <scope>NUCLEOTIDE SEQUENCE [LARGE SCALE GENOMIC DNA]</scope>
    <source>
        <strain evidence="7 8">YIC-827</strain>
    </source>
</reference>
<dbReference type="InterPro" id="IPR000808">
    <property type="entry name" value="Mrp-like_CS"/>
</dbReference>
<comment type="function">
    <text evidence="6">Binds and transfers iron-sulfur (Fe-S) clusters to target apoproteins. Can hydrolyze ATP.</text>
</comment>
<evidence type="ECO:0000256" key="4">
    <source>
        <dbReference type="ARBA" id="ARBA00023004"/>
    </source>
</evidence>
<keyword evidence="5 6" id="KW-0411">Iron-sulfur</keyword>